<feature type="region of interest" description="Disordered" evidence="1">
    <location>
        <begin position="110"/>
        <end position="280"/>
    </location>
</feature>
<comment type="caution">
    <text evidence="3">The sequence shown here is derived from an EMBL/GenBank/DDBJ whole genome shotgun (WGS) entry which is preliminary data.</text>
</comment>
<evidence type="ECO:0008006" key="5">
    <source>
        <dbReference type="Google" id="ProtNLM"/>
    </source>
</evidence>
<dbReference type="EMBL" id="JAVDTI010000006">
    <property type="protein sequence ID" value="MDR6808193.1"/>
    <property type="molecule type" value="Genomic_DNA"/>
</dbReference>
<evidence type="ECO:0000313" key="4">
    <source>
        <dbReference type="Proteomes" id="UP001264980"/>
    </source>
</evidence>
<evidence type="ECO:0000256" key="2">
    <source>
        <dbReference type="SAM" id="Phobius"/>
    </source>
</evidence>
<evidence type="ECO:0000256" key="1">
    <source>
        <dbReference type="SAM" id="MobiDB-lite"/>
    </source>
</evidence>
<keyword evidence="2" id="KW-0812">Transmembrane</keyword>
<protein>
    <recommendedName>
        <fullName evidence="5">Outer membrane protein beta-barrel domain-containing protein</fullName>
    </recommendedName>
</protein>
<dbReference type="RefSeq" id="WP_309989532.1">
    <property type="nucleotide sequence ID" value="NZ_JAVDTI010000006.1"/>
</dbReference>
<keyword evidence="4" id="KW-1185">Reference proteome</keyword>
<dbReference type="Proteomes" id="UP001264980">
    <property type="component" value="Unassembled WGS sequence"/>
</dbReference>
<feature type="compositionally biased region" description="Low complexity" evidence="1">
    <location>
        <begin position="142"/>
        <end position="157"/>
    </location>
</feature>
<keyword evidence="2" id="KW-1133">Transmembrane helix</keyword>
<keyword evidence="2" id="KW-0472">Membrane</keyword>
<feature type="compositionally biased region" description="Basic and acidic residues" evidence="1">
    <location>
        <begin position="239"/>
        <end position="253"/>
    </location>
</feature>
<sequence>MKRIDKHIDKFLRDPLPEPEIRADDAWTSMSDMLDAIANDEANRVKAPAHFWKSIGKLRGLLIAISAVVTVSAVIALVVLNAETKTQKSTESQSIKSSIEDSAAVKTKLERNISKSETEQVDIAASSPSEKHPPATPSPEITSSKTTSARSSAGAASQVISDVSTGKPAISKSGRIENKSSHLLSHPAGSSRIHTGTTSATRPQETRVSAGAHEKEHNALPGRTTIESGNKPGAFSGRVTRESENDTFPDRVTRQNNAASQANSSKSGQAPQETVPSFSYEKNTPAVPAQMSLNNLAPLAGHFKSMDSDLSKLVQKPALPNAPQPPAQSRNPVWKDIHFGPEWNITRSFVAPNYMFTGADSTKHPLRLAIPGVFVSKSWNRHTATFIFNPLHSYFGDKERVAQRVDTIPSADSTLRQVKRNTNFIKAFGLNFSLQYQYHVVRGLSLVGGLSYARYSSALLRKETDYTNGTIVDEAYLTARGQGALKSYMNPQQWNIRAGILFYSRGILNNRLQVAWMTIIPVSNLSLTGFKKVNSPNIQLSLRFLVK</sequence>
<name>A0ABU1R4B8_9BACT</name>
<organism evidence="3 4">
    <name type="scientific">Dyadobacter fermentans</name>
    <dbReference type="NCBI Taxonomy" id="94254"/>
    <lineage>
        <taxon>Bacteria</taxon>
        <taxon>Pseudomonadati</taxon>
        <taxon>Bacteroidota</taxon>
        <taxon>Cytophagia</taxon>
        <taxon>Cytophagales</taxon>
        <taxon>Spirosomataceae</taxon>
        <taxon>Dyadobacter</taxon>
    </lineage>
</organism>
<feature type="compositionally biased region" description="Polar residues" evidence="1">
    <location>
        <begin position="271"/>
        <end position="280"/>
    </location>
</feature>
<feature type="compositionally biased region" description="Polar residues" evidence="1">
    <location>
        <begin position="192"/>
        <end position="207"/>
    </location>
</feature>
<evidence type="ECO:0000313" key="3">
    <source>
        <dbReference type="EMBL" id="MDR6808193.1"/>
    </source>
</evidence>
<gene>
    <name evidence="3" type="ORF">J2W84_005255</name>
</gene>
<feature type="compositionally biased region" description="Low complexity" evidence="1">
    <location>
        <begin position="255"/>
        <end position="270"/>
    </location>
</feature>
<feature type="transmembrane region" description="Helical" evidence="2">
    <location>
        <begin position="60"/>
        <end position="80"/>
    </location>
</feature>
<proteinExistence type="predicted"/>
<accession>A0ABU1R4B8</accession>
<reference evidence="3 4" key="1">
    <citation type="submission" date="2023-07" db="EMBL/GenBank/DDBJ databases">
        <title>Sorghum-associated microbial communities from plants grown in Nebraska, USA.</title>
        <authorList>
            <person name="Schachtman D."/>
        </authorList>
    </citation>
    <scope>NUCLEOTIDE SEQUENCE [LARGE SCALE GENOMIC DNA]</scope>
    <source>
        <strain evidence="3 4">BE57</strain>
    </source>
</reference>